<dbReference type="AlphaFoldDB" id="A0A820I212"/>
<sequence length="59" mass="6929">MLVPHQINLNSSKDDIMNSITDDERKKLNELESERGLILDRPCRYTPYHEPSLVLDDFL</sequence>
<organism evidence="1 2">
    <name type="scientific">Adineta steineri</name>
    <dbReference type="NCBI Taxonomy" id="433720"/>
    <lineage>
        <taxon>Eukaryota</taxon>
        <taxon>Metazoa</taxon>
        <taxon>Spiralia</taxon>
        <taxon>Gnathifera</taxon>
        <taxon>Rotifera</taxon>
        <taxon>Eurotatoria</taxon>
        <taxon>Bdelloidea</taxon>
        <taxon>Adinetida</taxon>
        <taxon>Adinetidae</taxon>
        <taxon>Adineta</taxon>
    </lineage>
</organism>
<name>A0A820I212_9BILA</name>
<protein>
    <submittedName>
        <fullName evidence="1">Uncharacterized protein</fullName>
    </submittedName>
</protein>
<dbReference type="EMBL" id="CAJOBB010014304">
    <property type="protein sequence ID" value="CAF4302815.1"/>
    <property type="molecule type" value="Genomic_DNA"/>
</dbReference>
<feature type="non-terminal residue" evidence="1">
    <location>
        <position position="59"/>
    </location>
</feature>
<accession>A0A820I212</accession>
<evidence type="ECO:0000313" key="1">
    <source>
        <dbReference type="EMBL" id="CAF4302815.1"/>
    </source>
</evidence>
<proteinExistence type="predicted"/>
<dbReference type="Proteomes" id="UP000663868">
    <property type="component" value="Unassembled WGS sequence"/>
</dbReference>
<reference evidence="1" key="1">
    <citation type="submission" date="2021-02" db="EMBL/GenBank/DDBJ databases">
        <authorList>
            <person name="Nowell W R."/>
        </authorList>
    </citation>
    <scope>NUCLEOTIDE SEQUENCE</scope>
</reference>
<comment type="caution">
    <text evidence="1">The sequence shown here is derived from an EMBL/GenBank/DDBJ whole genome shotgun (WGS) entry which is preliminary data.</text>
</comment>
<evidence type="ECO:0000313" key="2">
    <source>
        <dbReference type="Proteomes" id="UP000663868"/>
    </source>
</evidence>
<gene>
    <name evidence="1" type="ORF">KXQ929_LOCUS45628</name>
</gene>